<evidence type="ECO:0008006" key="3">
    <source>
        <dbReference type="Google" id="ProtNLM"/>
    </source>
</evidence>
<protein>
    <recommendedName>
        <fullName evidence="3">DUF3050 domain-containing protein</fullName>
    </recommendedName>
</protein>
<name>A0A1N6GKH8_9BACT</name>
<accession>A0A1N6GKH8</accession>
<organism evidence="1 2">
    <name type="scientific">Algoriphagus halophilus</name>
    <dbReference type="NCBI Taxonomy" id="226505"/>
    <lineage>
        <taxon>Bacteria</taxon>
        <taxon>Pseudomonadati</taxon>
        <taxon>Bacteroidota</taxon>
        <taxon>Cytophagia</taxon>
        <taxon>Cytophagales</taxon>
        <taxon>Cyclobacteriaceae</taxon>
        <taxon>Algoriphagus</taxon>
    </lineage>
</organism>
<evidence type="ECO:0000313" key="1">
    <source>
        <dbReference type="EMBL" id="SIO07902.1"/>
    </source>
</evidence>
<reference evidence="2" key="1">
    <citation type="submission" date="2016-11" db="EMBL/GenBank/DDBJ databases">
        <authorList>
            <person name="Varghese N."/>
            <person name="Submissions S."/>
        </authorList>
    </citation>
    <scope>NUCLEOTIDE SEQUENCE [LARGE SCALE GENOMIC DNA]</scope>
    <source>
        <strain evidence="2">DSM 15292</strain>
    </source>
</reference>
<dbReference type="Pfam" id="PF11251">
    <property type="entry name" value="DUF3050"/>
    <property type="match status" value="1"/>
</dbReference>
<gene>
    <name evidence="1" type="ORF">SAMN05444394_3315</name>
</gene>
<dbReference type="STRING" id="226505.SAMN05444394_3315"/>
<dbReference type="Proteomes" id="UP000185221">
    <property type="component" value="Unassembled WGS sequence"/>
</dbReference>
<dbReference type="EMBL" id="FSRC01000002">
    <property type="protein sequence ID" value="SIO07902.1"/>
    <property type="molecule type" value="Genomic_DNA"/>
</dbReference>
<proteinExistence type="predicted"/>
<keyword evidence="2" id="KW-1185">Reference proteome</keyword>
<dbReference type="InterPro" id="IPR016084">
    <property type="entry name" value="Haem_Oase-like_multi-hlx"/>
</dbReference>
<dbReference type="InterPro" id="IPR024423">
    <property type="entry name" value="DUF3050"/>
</dbReference>
<evidence type="ECO:0000313" key="2">
    <source>
        <dbReference type="Proteomes" id="UP000185221"/>
    </source>
</evidence>
<dbReference type="AlphaFoldDB" id="A0A1N6GKH8"/>
<dbReference type="Gene3D" id="1.20.910.10">
    <property type="entry name" value="Heme oxygenase-like"/>
    <property type="match status" value="1"/>
</dbReference>
<dbReference type="SUPFAM" id="SSF48613">
    <property type="entry name" value="Heme oxygenase-like"/>
    <property type="match status" value="1"/>
</dbReference>
<sequence length="273" mass="31706">MAPFRNSSKKSMSTPLERLIQSVQIEREILLDHPIYKDLTSLEDFHIFMKYHVFAVWDFMSLLKSLQVKLTGINLPWVPASDPMIARLINDIVLAEESDEDGEGGYCSHFELYLRAMKEAGAETYDIDLMLQKLKSGADFLEAMEEVQLPVFVRTFLKLNYEMVTKGKPHEVAASFTLGREDLIPDLFRKLVDELVKNQPEKLKTLSFYFDRHIHLDEEEHGPLAWRMVSLLMGDDPKKFEESEKAAREALQARKVLWDGIHRSIKEKKYELI</sequence>